<feature type="transmembrane region" description="Helical" evidence="6">
    <location>
        <begin position="86"/>
        <end position="112"/>
    </location>
</feature>
<dbReference type="EMBL" id="HG937694">
    <property type="protein sequence ID" value="CDP37123.1"/>
    <property type="molecule type" value="Genomic_DNA"/>
</dbReference>
<feature type="transmembrane region" description="Helical" evidence="6">
    <location>
        <begin position="450"/>
        <end position="469"/>
    </location>
</feature>
<dbReference type="PhylomeDB" id="A0A060T855"/>
<evidence type="ECO:0000256" key="6">
    <source>
        <dbReference type="SAM" id="Phobius"/>
    </source>
</evidence>
<keyword evidence="3 6" id="KW-0812">Transmembrane</keyword>
<feature type="transmembrane region" description="Helical" evidence="6">
    <location>
        <begin position="167"/>
        <end position="187"/>
    </location>
</feature>
<evidence type="ECO:0000256" key="2">
    <source>
        <dbReference type="ARBA" id="ARBA00022448"/>
    </source>
</evidence>
<feature type="transmembrane region" description="Helical" evidence="6">
    <location>
        <begin position="124"/>
        <end position="147"/>
    </location>
</feature>
<feature type="transmembrane region" description="Helical" evidence="6">
    <location>
        <begin position="481"/>
        <end position="501"/>
    </location>
</feature>
<name>A0A060T855_BLAAD</name>
<protein>
    <submittedName>
        <fullName evidence="7">ARAD1D04268p</fullName>
    </submittedName>
</protein>
<feature type="transmembrane region" description="Helical" evidence="6">
    <location>
        <begin position="277"/>
        <end position="308"/>
    </location>
</feature>
<proteinExistence type="predicted"/>
<keyword evidence="2" id="KW-0813">Transport</keyword>
<dbReference type="PANTHER" id="PTHR45649">
    <property type="entry name" value="AMINO-ACID PERMEASE BAT1"/>
    <property type="match status" value="1"/>
</dbReference>
<dbReference type="Gene3D" id="1.20.1740.10">
    <property type="entry name" value="Amino acid/polyamine transporter I"/>
    <property type="match status" value="1"/>
</dbReference>
<dbReference type="GO" id="GO:0016020">
    <property type="term" value="C:membrane"/>
    <property type="evidence" value="ECO:0007669"/>
    <property type="project" value="UniProtKB-SubCell"/>
</dbReference>
<feature type="transmembrane region" description="Helical" evidence="6">
    <location>
        <begin position="199"/>
        <end position="217"/>
    </location>
</feature>
<dbReference type="InterPro" id="IPR002293">
    <property type="entry name" value="AA/rel_permease1"/>
</dbReference>
<evidence type="ECO:0000313" key="7">
    <source>
        <dbReference type="EMBL" id="CDP37123.1"/>
    </source>
</evidence>
<dbReference type="PIRSF" id="PIRSF006060">
    <property type="entry name" value="AA_transporter"/>
    <property type="match status" value="1"/>
</dbReference>
<evidence type="ECO:0000256" key="5">
    <source>
        <dbReference type="ARBA" id="ARBA00023136"/>
    </source>
</evidence>
<organism evidence="7">
    <name type="scientific">Blastobotrys adeninivorans</name>
    <name type="common">Yeast</name>
    <name type="synonym">Arxula adeninivorans</name>
    <dbReference type="NCBI Taxonomy" id="409370"/>
    <lineage>
        <taxon>Eukaryota</taxon>
        <taxon>Fungi</taxon>
        <taxon>Dikarya</taxon>
        <taxon>Ascomycota</taxon>
        <taxon>Saccharomycotina</taxon>
        <taxon>Dipodascomycetes</taxon>
        <taxon>Dipodascales</taxon>
        <taxon>Trichomonascaceae</taxon>
        <taxon>Blastobotrys</taxon>
    </lineage>
</organism>
<evidence type="ECO:0000256" key="4">
    <source>
        <dbReference type="ARBA" id="ARBA00022989"/>
    </source>
</evidence>
<feature type="transmembrane region" description="Helical" evidence="6">
    <location>
        <begin position="408"/>
        <end position="430"/>
    </location>
</feature>
<reference evidence="7" key="2">
    <citation type="submission" date="2014-06" db="EMBL/GenBank/DDBJ databases">
        <title>The complete genome of Blastobotrys (Arxula) adeninivorans LS3 - a yeast of biotechnological interest.</title>
        <authorList>
            <person name="Kunze G."/>
            <person name="Gaillardin C."/>
            <person name="Czernicka M."/>
            <person name="Durrens P."/>
            <person name="Martin T."/>
            <person name="Boer E."/>
            <person name="Gabaldon T."/>
            <person name="Cruz J."/>
            <person name="Talla E."/>
            <person name="Marck C."/>
            <person name="Goffeau A."/>
            <person name="Barbe V."/>
            <person name="Baret P."/>
            <person name="Baronian K."/>
            <person name="Beier S."/>
            <person name="Bleykasten C."/>
            <person name="Bode R."/>
            <person name="Casaregola S."/>
            <person name="Despons L."/>
            <person name="Fairhead C."/>
            <person name="Giersberg M."/>
            <person name="Gierski P."/>
            <person name="Hahnel U."/>
            <person name="Hartmann A."/>
            <person name="Jankowska D."/>
            <person name="Jubin C."/>
            <person name="Jung P."/>
            <person name="Lafontaine I."/>
            <person name="Leh-Louis V."/>
            <person name="Lemaire M."/>
            <person name="Marcet-Houben M."/>
            <person name="Mascher M."/>
            <person name="Morel G."/>
            <person name="Richard G.-F."/>
            <person name="Riechen J."/>
            <person name="Sacerdot C."/>
            <person name="Sarkar A."/>
            <person name="Savel G."/>
            <person name="Schacherer J."/>
            <person name="Sherman D."/>
            <person name="Straub M.-L."/>
            <person name="Stein N."/>
            <person name="Thierry A."/>
            <person name="Trautwein-Schult A."/>
            <person name="Westhof E."/>
            <person name="Worch S."/>
            <person name="Dujon B."/>
            <person name="Souciet J.-L."/>
            <person name="Wincker P."/>
            <person name="Scholz U."/>
            <person name="Neuveglise N."/>
        </authorList>
    </citation>
    <scope>NUCLEOTIDE SEQUENCE</scope>
    <source>
        <strain evidence="7">LS3</strain>
    </source>
</reference>
<evidence type="ECO:0000256" key="3">
    <source>
        <dbReference type="ARBA" id="ARBA00022692"/>
    </source>
</evidence>
<comment type="subcellular location">
    <subcellularLocation>
        <location evidence="1">Membrane</location>
        <topology evidence="1">Multi-pass membrane protein</topology>
    </subcellularLocation>
</comment>
<feature type="transmembrane region" description="Helical" evidence="6">
    <location>
        <begin position="383"/>
        <end position="402"/>
    </location>
</feature>
<feature type="transmembrane region" description="Helical" evidence="6">
    <location>
        <begin position="242"/>
        <end position="265"/>
    </location>
</feature>
<dbReference type="PANTHER" id="PTHR45649:SF6">
    <property type="entry name" value="GABA-SPECIFIC PERMEASE"/>
    <property type="match status" value="1"/>
</dbReference>
<feature type="transmembrane region" description="Helical" evidence="6">
    <location>
        <begin position="328"/>
        <end position="351"/>
    </location>
</feature>
<gene>
    <name evidence="7" type="ORF">GNLVRS02_ARAD1D04268g</name>
</gene>
<dbReference type="AlphaFoldDB" id="A0A060T855"/>
<evidence type="ECO:0000256" key="1">
    <source>
        <dbReference type="ARBA" id="ARBA00004141"/>
    </source>
</evidence>
<keyword evidence="5 6" id="KW-0472">Membrane</keyword>
<dbReference type="Pfam" id="PF13520">
    <property type="entry name" value="AA_permease_2"/>
    <property type="match status" value="1"/>
</dbReference>
<sequence length="521" mass="56627">MAPSDKAFETAVATEGSLKDVIYDADDELLAQLGYRPELKRNFSVLEMFGIAFSIMSLLPSLASTMTYGLQGGSIGMTWGWLVPSMFVLSVGMAMGELGSALPTSGGLYWWTFRFSPEKIRKPLSFLIGYSNTLGLIGGVCSITYGFSTMVMSIPAISNPSFVPNDYQRYGVFVGGLLLEVLVISIGTRFISKLQSFCIILNLIAILVTVIALPIGLGTKNMNSAKYVFTDTTVYSEWPKGWAFFMSWLSAIWTMGGLDSCVHMAEEASNAAKAVPLGIILSVLMCGILGLGLSSVIAACIPDFSAVLNNQYGQPMAAVYMTALGRDWTIAMMVLIAVIQFFMGISITLAASRQCWAFSRDGALPFSRWIRVVNTKLGVPTRALWFSAFCAGVIGLLCMINQAAAIALFSLGVSGNSLAWMTPILCRAIWFKKDEFTPGPFYLGHTLSRINCFIASIYLIFVIAILTMFPTAGPNVTAETMNYTCVISGFVWFGSLAYYAVAARKWFTGPKTTLDVLVEEI</sequence>
<keyword evidence="4 6" id="KW-1133">Transmembrane helix</keyword>
<feature type="transmembrane region" description="Helical" evidence="6">
    <location>
        <begin position="45"/>
        <end position="66"/>
    </location>
</feature>
<reference evidence="7" key="1">
    <citation type="submission" date="2014-02" db="EMBL/GenBank/DDBJ databases">
        <authorList>
            <person name="Genoscope - CEA"/>
        </authorList>
    </citation>
    <scope>NUCLEOTIDE SEQUENCE</scope>
    <source>
        <strain evidence="7">LS3</strain>
    </source>
</reference>
<accession>A0A060T855</accession>
<dbReference type="GO" id="GO:0022857">
    <property type="term" value="F:transmembrane transporter activity"/>
    <property type="evidence" value="ECO:0007669"/>
    <property type="project" value="InterPro"/>
</dbReference>